<dbReference type="AlphaFoldDB" id="A0A7C7D6U5"/>
<evidence type="ECO:0000313" key="1">
    <source>
        <dbReference type="EMBL" id="HHY27694.1"/>
    </source>
</evidence>
<name>A0A7C7D6U5_9FIRM</name>
<evidence type="ECO:0008006" key="3">
    <source>
        <dbReference type="Google" id="ProtNLM"/>
    </source>
</evidence>
<dbReference type="InterPro" id="IPR014986">
    <property type="entry name" value="XkdN-like"/>
</dbReference>
<dbReference type="EMBL" id="DUTF01000289">
    <property type="protein sequence ID" value="HHY27694.1"/>
    <property type="molecule type" value="Genomic_DNA"/>
</dbReference>
<evidence type="ECO:0000313" key="2">
    <source>
        <dbReference type="Proteomes" id="UP000553059"/>
    </source>
</evidence>
<gene>
    <name evidence="1" type="ORF">GX523_13305</name>
</gene>
<dbReference type="InterPro" id="IPR038559">
    <property type="entry name" value="XkdN-like_sf"/>
</dbReference>
<accession>A0A7C7D6U5</accession>
<dbReference type="Pfam" id="PF08890">
    <property type="entry name" value="Phage_TAC_5"/>
    <property type="match status" value="1"/>
</dbReference>
<comment type="caution">
    <text evidence="1">The sequence shown here is derived from an EMBL/GenBank/DDBJ whole genome shotgun (WGS) entry which is preliminary data.</text>
</comment>
<dbReference type="Gene3D" id="3.30.2220.30">
    <property type="match status" value="1"/>
</dbReference>
<dbReference type="Proteomes" id="UP000553059">
    <property type="component" value="Unassembled WGS sequence"/>
</dbReference>
<reference evidence="1 2" key="1">
    <citation type="journal article" date="2020" name="Biotechnol. Biofuels">
        <title>New insights from the biogas microbiome by comprehensive genome-resolved metagenomics of nearly 1600 species originating from multiple anaerobic digesters.</title>
        <authorList>
            <person name="Campanaro S."/>
            <person name="Treu L."/>
            <person name="Rodriguez-R L.M."/>
            <person name="Kovalovszki A."/>
            <person name="Ziels R.M."/>
            <person name="Maus I."/>
            <person name="Zhu X."/>
            <person name="Kougias P.G."/>
            <person name="Basile A."/>
            <person name="Luo G."/>
            <person name="Schluter A."/>
            <person name="Konstantinidis K.T."/>
            <person name="Angelidaki I."/>
        </authorList>
    </citation>
    <scope>NUCLEOTIDE SEQUENCE [LARGE SCALE GENOMIC DNA]</scope>
    <source>
        <strain evidence="1">AS05jafATM_4</strain>
    </source>
</reference>
<organism evidence="1 2">
    <name type="scientific">Desulfitobacterium dehalogenans</name>
    <dbReference type="NCBI Taxonomy" id="36854"/>
    <lineage>
        <taxon>Bacteria</taxon>
        <taxon>Bacillati</taxon>
        <taxon>Bacillota</taxon>
        <taxon>Clostridia</taxon>
        <taxon>Eubacteriales</taxon>
        <taxon>Desulfitobacteriaceae</taxon>
        <taxon>Desulfitobacterium</taxon>
    </lineage>
</organism>
<proteinExistence type="predicted"/>
<protein>
    <recommendedName>
        <fullName evidence="3">Phage XkdN-like protein</fullName>
    </recommendedName>
</protein>
<sequence length="137" mass="15391">MSDLQDFLMDSFEDAEIIERKVSLGGKEKIMKFKAISAATGDEIRKSCRKTSFHKGQRVVETDQDAFVAKLIIETTVFPDFKSQELQQNWGVLGAENLLKAMKAKMKDGEYATVSTIVSEINGYDKSMNDLVEEAKN</sequence>